<keyword evidence="1" id="KW-0812">Transmembrane</keyword>
<evidence type="ECO:0000313" key="3">
    <source>
        <dbReference type="Proteomes" id="UP000737402"/>
    </source>
</evidence>
<dbReference type="PANTHER" id="PTHR40042:SF1">
    <property type="entry name" value="DUF1405 DOMAIN-CONTAINING PROTEIN"/>
    <property type="match status" value="1"/>
</dbReference>
<dbReference type="InterPro" id="IPR009845">
    <property type="entry name" value="DUF1405"/>
</dbReference>
<keyword evidence="1" id="KW-1133">Transmembrane helix</keyword>
<dbReference type="Pfam" id="PF07187">
    <property type="entry name" value="DUF1405"/>
    <property type="match status" value="1"/>
</dbReference>
<keyword evidence="1" id="KW-0472">Membrane</keyword>
<comment type="caution">
    <text evidence="2">The sequence shown here is derived from an EMBL/GenBank/DDBJ whole genome shotgun (WGS) entry which is preliminary data.</text>
</comment>
<evidence type="ECO:0000256" key="1">
    <source>
        <dbReference type="SAM" id="Phobius"/>
    </source>
</evidence>
<dbReference type="EMBL" id="JAFBED010000002">
    <property type="protein sequence ID" value="MBM7619531.1"/>
    <property type="molecule type" value="Genomic_DNA"/>
</dbReference>
<proteinExistence type="predicted"/>
<reference evidence="2 3" key="1">
    <citation type="submission" date="2021-01" db="EMBL/GenBank/DDBJ databases">
        <title>Genomic Encyclopedia of Type Strains, Phase IV (KMG-IV): sequencing the most valuable type-strain genomes for metagenomic binning, comparative biology and taxonomic classification.</title>
        <authorList>
            <person name="Goeker M."/>
        </authorList>
    </citation>
    <scope>NUCLEOTIDE SEQUENCE [LARGE SCALE GENOMIC DNA]</scope>
    <source>
        <strain evidence="2 3">DSM 25879</strain>
    </source>
</reference>
<sequence length="198" mass="23162">MLNWFIYLLRTPFMLWSVLIINVLGTVYGYIWYGVQLKETPPIFLIFVPDSPTASLFFVFVLIGFILKRNFKLMEALAIVTLVKYGIWAVVMNILTLMETGELPIEGYMLIVSHGAMAVQGILYSPYYRFTMWHLVVAAIWTLHNDVIDYVFKMMPWYGSLVKYMSEIGYFTFWLSIFSIATAYYFSIRSNRQKLSLQ</sequence>
<organism evidence="2 3">
    <name type="scientific">Sutcliffiella tianshenii</name>
    <dbReference type="NCBI Taxonomy" id="1463404"/>
    <lineage>
        <taxon>Bacteria</taxon>
        <taxon>Bacillati</taxon>
        <taxon>Bacillota</taxon>
        <taxon>Bacilli</taxon>
        <taxon>Bacillales</taxon>
        <taxon>Bacillaceae</taxon>
        <taxon>Sutcliffiella</taxon>
    </lineage>
</organism>
<dbReference type="RefSeq" id="WP_204414600.1">
    <property type="nucleotide sequence ID" value="NZ_JAFBED010000002.1"/>
</dbReference>
<feature type="transmembrane region" description="Helical" evidence="1">
    <location>
        <begin position="168"/>
        <end position="188"/>
    </location>
</feature>
<feature type="transmembrane region" description="Helical" evidence="1">
    <location>
        <begin position="43"/>
        <end position="67"/>
    </location>
</feature>
<feature type="transmembrane region" description="Helical" evidence="1">
    <location>
        <begin position="76"/>
        <end position="95"/>
    </location>
</feature>
<keyword evidence="3" id="KW-1185">Reference proteome</keyword>
<feature type="transmembrane region" description="Helical" evidence="1">
    <location>
        <begin position="107"/>
        <end position="124"/>
    </location>
</feature>
<dbReference type="PANTHER" id="PTHR40042">
    <property type="entry name" value="HYPOTHETICAL MEMBRANE SPANNING PROTEIN"/>
    <property type="match status" value="1"/>
</dbReference>
<protein>
    <submittedName>
        <fullName evidence="2">Membrane protein YpjA</fullName>
    </submittedName>
</protein>
<dbReference type="Proteomes" id="UP000737402">
    <property type="component" value="Unassembled WGS sequence"/>
</dbReference>
<feature type="transmembrane region" description="Helical" evidence="1">
    <location>
        <begin position="131"/>
        <end position="148"/>
    </location>
</feature>
<feature type="transmembrane region" description="Helical" evidence="1">
    <location>
        <begin position="12"/>
        <end position="31"/>
    </location>
</feature>
<accession>A0ABS2NXX9</accession>
<gene>
    <name evidence="2" type="ORF">JOC95_001380</name>
</gene>
<evidence type="ECO:0000313" key="2">
    <source>
        <dbReference type="EMBL" id="MBM7619531.1"/>
    </source>
</evidence>
<name>A0ABS2NXX9_9BACI</name>